<comment type="caution">
    <text evidence="10">The sequence shown here is derived from an EMBL/GenBank/DDBJ whole genome shotgun (WGS) entry which is preliminary data.</text>
</comment>
<feature type="transmembrane region" description="Helical" evidence="9">
    <location>
        <begin position="74"/>
        <end position="93"/>
    </location>
</feature>
<proteinExistence type="inferred from homology"/>
<comment type="subcellular location">
    <subcellularLocation>
        <location evidence="2">Membrane</location>
        <topology evidence="2">Multi-pass membrane protein</topology>
    </subcellularLocation>
</comment>
<evidence type="ECO:0000256" key="2">
    <source>
        <dbReference type="ARBA" id="ARBA00004141"/>
    </source>
</evidence>
<dbReference type="PANTHER" id="PTHR11101">
    <property type="entry name" value="PHOSPHATE TRANSPORTER"/>
    <property type="match status" value="1"/>
</dbReference>
<evidence type="ECO:0000256" key="7">
    <source>
        <dbReference type="ARBA" id="ARBA00022989"/>
    </source>
</evidence>
<sequence length="309" mass="31663">MSAILVILTTIMLVITGANNASNSAGTVAGSKITSYRNGILIFILGIAAGAILEGWKLSNAVQGKALQGTLDTFSLEVVMGVTFAMLILATTLRLPLPITQALYGASLGSALYVGIPIDWTNVLGVFLSWIVTPLSAMFIAYVLTKVTGRLTFDGVEEAVVTYGFLTIATSFYTAYALGANTLGLIVGVVGTELGGVQTLILAVVATAMGGFLMGERVSRTVGEGMASLGPATGFSSQLSAALVVHLFTQAGIPVSISHSVIGGVLGGGLGKGLHALGKGFLARLAILWTLVPGFSLVMAWIMHGAILG</sequence>
<feature type="transmembrane region" description="Helical" evidence="9">
    <location>
        <begin position="36"/>
        <end position="53"/>
    </location>
</feature>
<keyword evidence="8 9" id="KW-0472">Membrane</keyword>
<feature type="transmembrane region" description="Helical" evidence="9">
    <location>
        <begin position="194"/>
        <end position="214"/>
    </location>
</feature>
<protein>
    <recommendedName>
        <fullName evidence="12">Inorganic phosphate transporter</fullName>
    </recommendedName>
</protein>
<dbReference type="GO" id="GO:0035435">
    <property type="term" value="P:phosphate ion transmembrane transport"/>
    <property type="evidence" value="ECO:0007669"/>
    <property type="project" value="TreeGrafter"/>
</dbReference>
<dbReference type="GO" id="GO:0016020">
    <property type="term" value="C:membrane"/>
    <property type="evidence" value="ECO:0007669"/>
    <property type="project" value="UniProtKB-SubCell"/>
</dbReference>
<dbReference type="PANTHER" id="PTHR11101:SF80">
    <property type="entry name" value="PHOSPHATE TRANSPORTER"/>
    <property type="match status" value="1"/>
</dbReference>
<evidence type="ECO:0000256" key="1">
    <source>
        <dbReference type="ARBA" id="ARBA00001981"/>
    </source>
</evidence>
<organism evidence="10 11">
    <name type="scientific">Thermoproteota archaeon</name>
    <dbReference type="NCBI Taxonomy" id="2056631"/>
    <lineage>
        <taxon>Archaea</taxon>
        <taxon>Thermoproteota</taxon>
    </lineage>
</organism>
<evidence type="ECO:0000313" key="11">
    <source>
        <dbReference type="Proteomes" id="UP000315399"/>
    </source>
</evidence>
<comment type="similarity">
    <text evidence="3">Belongs to the inorganic phosphate transporter (PiT) (TC 2.A.20) family.</text>
</comment>
<dbReference type="InterPro" id="IPR001204">
    <property type="entry name" value="Phos_transporter"/>
</dbReference>
<evidence type="ECO:0000256" key="4">
    <source>
        <dbReference type="ARBA" id="ARBA00022448"/>
    </source>
</evidence>
<gene>
    <name evidence="10" type="ORF">DSO08_05785</name>
</gene>
<dbReference type="AlphaFoldDB" id="A0A523B967"/>
<evidence type="ECO:0000256" key="6">
    <source>
        <dbReference type="ARBA" id="ARBA00022692"/>
    </source>
</evidence>
<comment type="function">
    <text evidence="1">Potential transporter for phosphate.</text>
</comment>
<evidence type="ECO:0008006" key="12">
    <source>
        <dbReference type="Google" id="ProtNLM"/>
    </source>
</evidence>
<name>A0A523B967_9CREN</name>
<accession>A0A523B967</accession>
<keyword evidence="7 9" id="KW-1133">Transmembrane helix</keyword>
<feature type="transmembrane region" description="Helical" evidence="9">
    <location>
        <begin position="123"/>
        <end position="144"/>
    </location>
</feature>
<feature type="transmembrane region" description="Helical" evidence="9">
    <location>
        <begin position="164"/>
        <end position="187"/>
    </location>
</feature>
<evidence type="ECO:0000256" key="9">
    <source>
        <dbReference type="SAM" id="Phobius"/>
    </source>
</evidence>
<evidence type="ECO:0000256" key="3">
    <source>
        <dbReference type="ARBA" id="ARBA00009916"/>
    </source>
</evidence>
<dbReference type="GO" id="GO:0005315">
    <property type="term" value="F:phosphate transmembrane transporter activity"/>
    <property type="evidence" value="ECO:0007669"/>
    <property type="project" value="InterPro"/>
</dbReference>
<feature type="transmembrane region" description="Helical" evidence="9">
    <location>
        <begin position="99"/>
        <end position="116"/>
    </location>
</feature>
<reference evidence="10 11" key="1">
    <citation type="journal article" date="2019" name="Nat. Microbiol.">
        <title>Expanding anaerobic alkane metabolism in the domain of Archaea.</title>
        <authorList>
            <person name="Wang Y."/>
            <person name="Wegener G."/>
            <person name="Hou J."/>
            <person name="Wang F."/>
            <person name="Xiao X."/>
        </authorList>
    </citation>
    <scope>NUCLEOTIDE SEQUENCE [LARGE SCALE GENOMIC DNA]</scope>
    <source>
        <strain evidence="10">WYZ-LMO10</strain>
    </source>
</reference>
<feature type="transmembrane region" description="Helical" evidence="9">
    <location>
        <begin position="247"/>
        <end position="269"/>
    </location>
</feature>
<keyword evidence="5" id="KW-0592">Phosphate transport</keyword>
<evidence type="ECO:0000313" key="10">
    <source>
        <dbReference type="EMBL" id="TDA37468.1"/>
    </source>
</evidence>
<keyword evidence="6 9" id="KW-0812">Transmembrane</keyword>
<evidence type="ECO:0000256" key="5">
    <source>
        <dbReference type="ARBA" id="ARBA00022592"/>
    </source>
</evidence>
<keyword evidence="4" id="KW-0813">Transport</keyword>
<dbReference type="Pfam" id="PF01384">
    <property type="entry name" value="PHO4"/>
    <property type="match status" value="2"/>
</dbReference>
<dbReference type="EMBL" id="QNVH01000073">
    <property type="protein sequence ID" value="TDA37468.1"/>
    <property type="molecule type" value="Genomic_DNA"/>
</dbReference>
<dbReference type="Proteomes" id="UP000315399">
    <property type="component" value="Unassembled WGS sequence"/>
</dbReference>
<evidence type="ECO:0000256" key="8">
    <source>
        <dbReference type="ARBA" id="ARBA00023136"/>
    </source>
</evidence>
<feature type="transmembrane region" description="Helical" evidence="9">
    <location>
        <begin position="281"/>
        <end position="303"/>
    </location>
</feature>